<gene>
    <name evidence="2" type="ORF">GFER_15205</name>
</gene>
<protein>
    <submittedName>
        <fullName evidence="2">Uncharacterized protein</fullName>
    </submittedName>
</protein>
<dbReference type="EMBL" id="JWJD01000008">
    <property type="protein sequence ID" value="KIH75671.1"/>
    <property type="molecule type" value="Genomic_DNA"/>
</dbReference>
<name>A0A0C2HFI1_9BACT</name>
<evidence type="ECO:0000256" key="1">
    <source>
        <dbReference type="SAM" id="Phobius"/>
    </source>
</evidence>
<keyword evidence="1" id="KW-0472">Membrane</keyword>
<sequence>MTFSPDSLRFFTFIGALLGACSLLLLTRHHILSRFHRRYTCRFEIFWDRKLRPYCPRCRNRLSEWGMHQSFKFELRDGRMQRIPVTFGAFRCVPCETLVRLVDEDGFEVDLDFALERLRTGGTPAVP</sequence>
<evidence type="ECO:0000313" key="3">
    <source>
        <dbReference type="Proteomes" id="UP000035068"/>
    </source>
</evidence>
<organism evidence="2 3">
    <name type="scientific">Geoalkalibacter ferrihydriticus DSM 17813</name>
    <dbReference type="NCBI Taxonomy" id="1121915"/>
    <lineage>
        <taxon>Bacteria</taxon>
        <taxon>Pseudomonadati</taxon>
        <taxon>Thermodesulfobacteriota</taxon>
        <taxon>Desulfuromonadia</taxon>
        <taxon>Desulfuromonadales</taxon>
        <taxon>Geoalkalibacteraceae</taxon>
        <taxon>Geoalkalibacter</taxon>
    </lineage>
</organism>
<dbReference type="Proteomes" id="UP000035068">
    <property type="component" value="Unassembled WGS sequence"/>
</dbReference>
<proteinExistence type="predicted"/>
<keyword evidence="1" id="KW-1133">Transmembrane helix</keyword>
<evidence type="ECO:0000313" key="2">
    <source>
        <dbReference type="EMBL" id="KIH75671.1"/>
    </source>
</evidence>
<keyword evidence="1" id="KW-0812">Transmembrane</keyword>
<dbReference type="RefSeq" id="WP_040100787.1">
    <property type="nucleotide sequence ID" value="NZ_JWJD01000008.1"/>
</dbReference>
<comment type="caution">
    <text evidence="2">The sequence shown here is derived from an EMBL/GenBank/DDBJ whole genome shotgun (WGS) entry which is preliminary data.</text>
</comment>
<dbReference type="AlphaFoldDB" id="A0A0C2HFI1"/>
<accession>A0A0C2HFI1</accession>
<keyword evidence="3" id="KW-1185">Reference proteome</keyword>
<feature type="transmembrane region" description="Helical" evidence="1">
    <location>
        <begin position="6"/>
        <end position="27"/>
    </location>
</feature>
<reference evidence="2 3" key="1">
    <citation type="submission" date="2014-12" db="EMBL/GenBank/DDBJ databases">
        <title>Genomes of Geoalkalibacter ferrihydriticus and Geoalkalibacter subterraneus, two haloalkaliphilic metal-reducing members of the Geobacteraceae.</title>
        <authorList>
            <person name="Badalamenti J.P."/>
            <person name="Torres C.I."/>
            <person name="Krajmalnik-Brown R."/>
            <person name="Bond D.R."/>
        </authorList>
    </citation>
    <scope>NUCLEOTIDE SEQUENCE [LARGE SCALE GENOMIC DNA]</scope>
    <source>
        <strain evidence="2 3">DSM 17813</strain>
    </source>
</reference>